<dbReference type="InterPro" id="IPR013783">
    <property type="entry name" value="Ig-like_fold"/>
</dbReference>
<evidence type="ECO:0000256" key="12">
    <source>
        <dbReference type="ARBA" id="ARBA00023159"/>
    </source>
</evidence>
<evidence type="ECO:0000256" key="1">
    <source>
        <dbReference type="ARBA" id="ARBA00004123"/>
    </source>
</evidence>
<keyword evidence="14" id="KW-0539">Nucleus</keyword>
<evidence type="ECO:0000256" key="10">
    <source>
        <dbReference type="ARBA" id="ARBA00023054"/>
    </source>
</evidence>
<dbReference type="InterPro" id="IPR027417">
    <property type="entry name" value="P-loop_NTPase"/>
</dbReference>
<keyword evidence="9 15" id="KW-0040">ANK repeat</keyword>
<evidence type="ECO:0000256" key="4">
    <source>
        <dbReference type="ARBA" id="ARBA00022737"/>
    </source>
</evidence>
<evidence type="ECO:0000256" key="3">
    <source>
        <dbReference type="ARBA" id="ARBA00022553"/>
    </source>
</evidence>
<comment type="caution">
    <text evidence="17">The sequence shown here is derived from an EMBL/GenBank/DDBJ whole genome shotgun (WGS) entry which is preliminary data.</text>
</comment>
<evidence type="ECO:0000313" key="18">
    <source>
        <dbReference type="Proteomes" id="UP001642360"/>
    </source>
</evidence>
<keyword evidence="8" id="KW-0346">Stress response</keyword>
<dbReference type="SUPFAM" id="SSF52540">
    <property type="entry name" value="P-loop containing nucleoside triphosphate hydrolases"/>
    <property type="match status" value="1"/>
</dbReference>
<keyword evidence="3" id="KW-0597">Phosphoprotein</keyword>
<dbReference type="Pfam" id="PF12796">
    <property type="entry name" value="Ank_2"/>
    <property type="match status" value="1"/>
</dbReference>
<evidence type="ECO:0000256" key="15">
    <source>
        <dbReference type="PROSITE-ProRule" id="PRU00023"/>
    </source>
</evidence>
<dbReference type="Gene3D" id="2.60.40.10">
    <property type="entry name" value="Immunoglobulins"/>
    <property type="match status" value="1"/>
</dbReference>
<evidence type="ECO:0000256" key="9">
    <source>
        <dbReference type="ARBA" id="ARBA00023043"/>
    </source>
</evidence>
<dbReference type="Gene3D" id="1.20.5.190">
    <property type="match status" value="1"/>
</dbReference>
<evidence type="ECO:0000256" key="2">
    <source>
        <dbReference type="ARBA" id="ARBA00008267"/>
    </source>
</evidence>
<evidence type="ECO:0000259" key="16">
    <source>
        <dbReference type="Pfam" id="PF01833"/>
    </source>
</evidence>
<keyword evidence="18" id="KW-1185">Reference proteome</keyword>
<keyword evidence="10" id="KW-0175">Coiled coil</keyword>
<comment type="subcellular location">
    <subcellularLocation>
        <location evidence="1">Nucleus</location>
    </subcellularLocation>
</comment>
<dbReference type="InterPro" id="IPR000048">
    <property type="entry name" value="IQ_motif_EF-hand-BS"/>
</dbReference>
<comment type="similarity">
    <text evidence="2">Belongs to the CAMTA family.</text>
</comment>
<dbReference type="AlphaFoldDB" id="A0ABC8T1D1"/>
<protein>
    <recommendedName>
        <fullName evidence="16">IPT/TIG domain-containing protein</fullName>
    </recommendedName>
</protein>
<dbReference type="PANTHER" id="PTHR23335">
    <property type="entry name" value="CALMODULIN-BINDING TRANSCRIPTION ACTIVATOR CAMTA"/>
    <property type="match status" value="1"/>
</dbReference>
<dbReference type="InterPro" id="IPR014756">
    <property type="entry name" value="Ig_E-set"/>
</dbReference>
<feature type="domain" description="IPT/TIG" evidence="16">
    <location>
        <begin position="109"/>
        <end position="194"/>
    </location>
</feature>
<keyword evidence="12" id="KW-0010">Activator</keyword>
<dbReference type="SUPFAM" id="SSF48403">
    <property type="entry name" value="Ankyrin repeat"/>
    <property type="match status" value="1"/>
</dbReference>
<evidence type="ECO:0000256" key="5">
    <source>
        <dbReference type="ARBA" id="ARBA00022837"/>
    </source>
</evidence>
<dbReference type="Proteomes" id="UP001642360">
    <property type="component" value="Unassembled WGS sequence"/>
</dbReference>
<feature type="repeat" description="ANK" evidence="15">
    <location>
        <begin position="336"/>
        <end position="368"/>
    </location>
</feature>
<keyword evidence="11" id="KW-0238">DNA-binding</keyword>
<dbReference type="PROSITE" id="PS50096">
    <property type="entry name" value="IQ"/>
    <property type="match status" value="2"/>
</dbReference>
<proteinExistence type="inferred from homology"/>
<dbReference type="PANTHER" id="PTHR23335:SF30">
    <property type="entry name" value="CALMODULIN-BINDING TRANSCRIPTION ACTIVATOR 3"/>
    <property type="match status" value="1"/>
</dbReference>
<dbReference type="Gene3D" id="1.25.40.20">
    <property type="entry name" value="Ankyrin repeat-containing domain"/>
    <property type="match status" value="1"/>
</dbReference>
<dbReference type="GO" id="GO:0005516">
    <property type="term" value="F:calmodulin binding"/>
    <property type="evidence" value="ECO:0007669"/>
    <property type="project" value="UniProtKB-KW"/>
</dbReference>
<evidence type="ECO:0000256" key="7">
    <source>
        <dbReference type="ARBA" id="ARBA00023015"/>
    </source>
</evidence>
<name>A0ABC8T1D1_9AQUA</name>
<dbReference type="GO" id="GO:0003677">
    <property type="term" value="F:DNA binding"/>
    <property type="evidence" value="ECO:0007669"/>
    <property type="project" value="UniProtKB-KW"/>
</dbReference>
<keyword evidence="4" id="KW-0677">Repeat</keyword>
<dbReference type="Pfam" id="PF00612">
    <property type="entry name" value="IQ"/>
    <property type="match status" value="2"/>
</dbReference>
<dbReference type="FunFam" id="1.20.5.190:FF:000003">
    <property type="entry name" value="Calmodulin-binding transcription activator 2"/>
    <property type="match status" value="1"/>
</dbReference>
<keyword evidence="6" id="KW-0112">Calmodulin-binding</keyword>
<dbReference type="InterPro" id="IPR002110">
    <property type="entry name" value="Ankyrin_rpt"/>
</dbReference>
<dbReference type="GO" id="GO:0006355">
    <property type="term" value="P:regulation of DNA-templated transcription"/>
    <property type="evidence" value="ECO:0007669"/>
    <property type="project" value="UniProtKB-ARBA"/>
</dbReference>
<reference evidence="17 18" key="1">
    <citation type="submission" date="2024-02" db="EMBL/GenBank/DDBJ databases">
        <authorList>
            <person name="Vignale AGUSTIN F."/>
            <person name="Sosa J E."/>
            <person name="Modenutti C."/>
        </authorList>
    </citation>
    <scope>NUCLEOTIDE SEQUENCE [LARGE SCALE GENOMIC DNA]</scope>
</reference>
<accession>A0ABC8T1D1</accession>
<evidence type="ECO:0000256" key="11">
    <source>
        <dbReference type="ARBA" id="ARBA00023125"/>
    </source>
</evidence>
<dbReference type="SUPFAM" id="SSF81296">
    <property type="entry name" value="E set domains"/>
    <property type="match status" value="1"/>
</dbReference>
<keyword evidence="13" id="KW-0804">Transcription</keyword>
<keyword evidence="5" id="KW-0106">Calcium</keyword>
<evidence type="ECO:0000256" key="14">
    <source>
        <dbReference type="ARBA" id="ARBA00023242"/>
    </source>
</evidence>
<evidence type="ECO:0000313" key="17">
    <source>
        <dbReference type="EMBL" id="CAK9163251.1"/>
    </source>
</evidence>
<keyword evidence="7" id="KW-0805">Transcription regulation</keyword>
<evidence type="ECO:0000256" key="6">
    <source>
        <dbReference type="ARBA" id="ARBA00022860"/>
    </source>
</evidence>
<dbReference type="PROSITE" id="PS50088">
    <property type="entry name" value="ANK_REPEAT"/>
    <property type="match status" value="1"/>
</dbReference>
<dbReference type="InterPro" id="IPR036770">
    <property type="entry name" value="Ankyrin_rpt-contain_sf"/>
</dbReference>
<evidence type="ECO:0000256" key="8">
    <source>
        <dbReference type="ARBA" id="ARBA00023016"/>
    </source>
</evidence>
<dbReference type="Pfam" id="PF01833">
    <property type="entry name" value="TIG"/>
    <property type="match status" value="1"/>
</dbReference>
<dbReference type="InterPro" id="IPR002909">
    <property type="entry name" value="IPT_dom"/>
</dbReference>
<sequence length="690" mass="76849">MHEESGYSLKLDLEKNYQSMESKTDYSALKQPLLDGVQREGLKKLDSFDRWMSKELGDVNQLHTQASSESYWDTVGSEDGVGDSSIAPQEHLDTYMLGLSLSQDQLFSIIDFSPNWAFAGSEVKVLIMGRFLMSRQDVEKCKWACMFGELEVPAEVIADGVLRCHTPLHKAGKVPFYVTSSNRLACSEVQEFEYRVSTVQDMDFADINTSENLLHMRFAKLLSLVSVPSNVDDNSVVSDKINSIMKEDNNEWDQMLKLTTEDEFSVEKVKEQLLQKLLKEKLQVWLLHKAAEGGKGPGVLDEGGQGVLHFAAALGYDWAIPLTVAAGVSVNFRDVNGWTALHWAASCGRERTIGFLISLGADPGAVTDPTPIYPSGRTPADLASSNGHKGIAGYLAESALSSHLLSLELKDANEGDDGEISIGKAVQTVTERTATPVSGGDLPHGLSLKDSLAAVCNATQAAARIHQVFRVQSFQQKQLKEYGDGKFGMSDERVLSHIAMKTNNTTQHAEPVHAAAVRIQNKFRSWKGRKEFLIVRQQIVKIQAHVRGHQVRKNYKKIVWSVSILEKVILRWRRKGSGLRGFKSDALTDGHSMQDVSSTEDDYDFLKEGRKQTEERYQKALARVKSMVQYPEARDQYRRLLNVVSEMQETKTLYDRVLNSSEEAAKFDDDLVGLEAFLGDDTLVTNSILS</sequence>
<dbReference type="PROSITE" id="PS50297">
    <property type="entry name" value="ANK_REP_REGION"/>
    <property type="match status" value="1"/>
</dbReference>
<gene>
    <name evidence="17" type="ORF">ILEXP_LOCUS32290</name>
</gene>
<dbReference type="SMART" id="SM00248">
    <property type="entry name" value="ANK"/>
    <property type="match status" value="2"/>
</dbReference>
<organism evidence="17 18">
    <name type="scientific">Ilex paraguariensis</name>
    <name type="common">yerba mate</name>
    <dbReference type="NCBI Taxonomy" id="185542"/>
    <lineage>
        <taxon>Eukaryota</taxon>
        <taxon>Viridiplantae</taxon>
        <taxon>Streptophyta</taxon>
        <taxon>Embryophyta</taxon>
        <taxon>Tracheophyta</taxon>
        <taxon>Spermatophyta</taxon>
        <taxon>Magnoliopsida</taxon>
        <taxon>eudicotyledons</taxon>
        <taxon>Gunneridae</taxon>
        <taxon>Pentapetalae</taxon>
        <taxon>asterids</taxon>
        <taxon>campanulids</taxon>
        <taxon>Aquifoliales</taxon>
        <taxon>Aquifoliaceae</taxon>
        <taxon>Ilex</taxon>
    </lineage>
</organism>
<evidence type="ECO:0000256" key="13">
    <source>
        <dbReference type="ARBA" id="ARBA00023163"/>
    </source>
</evidence>
<dbReference type="FunFam" id="2.60.40.10:FF:000314">
    <property type="entry name" value="Calmodulin-binding transcription activator 2"/>
    <property type="match status" value="1"/>
</dbReference>
<dbReference type="EMBL" id="CAUOFW020003981">
    <property type="protein sequence ID" value="CAK9163251.1"/>
    <property type="molecule type" value="Genomic_DNA"/>
</dbReference>
<dbReference type="SMART" id="SM00015">
    <property type="entry name" value="IQ"/>
    <property type="match status" value="2"/>
</dbReference>
<dbReference type="GO" id="GO:0005634">
    <property type="term" value="C:nucleus"/>
    <property type="evidence" value="ECO:0007669"/>
    <property type="project" value="UniProtKB-SubCell"/>
</dbReference>
<dbReference type="GO" id="GO:0009409">
    <property type="term" value="P:response to cold"/>
    <property type="evidence" value="ECO:0007669"/>
    <property type="project" value="UniProtKB-ARBA"/>
</dbReference>